<protein>
    <submittedName>
        <fullName evidence="2">Uncharacterized protein</fullName>
    </submittedName>
</protein>
<gene>
    <name evidence="2" type="ORF">DW663_02100</name>
</gene>
<dbReference type="AlphaFoldDB" id="A0A414Q0F4"/>
<accession>A0A414Q0F4</accession>
<comment type="caution">
    <text evidence="2">The sequence shown here is derived from an EMBL/GenBank/DDBJ whole genome shotgun (WGS) entry which is preliminary data.</text>
</comment>
<dbReference type="Proteomes" id="UP000284676">
    <property type="component" value="Unassembled WGS sequence"/>
</dbReference>
<evidence type="ECO:0000313" key="3">
    <source>
        <dbReference type="Proteomes" id="UP000284676"/>
    </source>
</evidence>
<reference evidence="2 3" key="1">
    <citation type="submission" date="2018-08" db="EMBL/GenBank/DDBJ databases">
        <title>A genome reference for cultivated species of the human gut microbiota.</title>
        <authorList>
            <person name="Zou Y."/>
            <person name="Xue W."/>
            <person name="Luo G."/>
        </authorList>
    </citation>
    <scope>NUCLEOTIDE SEQUENCE [LARGE SCALE GENOMIC DNA]</scope>
    <source>
        <strain evidence="2 3">AM25-1</strain>
    </source>
</reference>
<keyword evidence="1" id="KW-0812">Transmembrane</keyword>
<evidence type="ECO:0000313" key="2">
    <source>
        <dbReference type="EMBL" id="RHF74281.1"/>
    </source>
</evidence>
<feature type="transmembrane region" description="Helical" evidence="1">
    <location>
        <begin position="12"/>
        <end position="36"/>
    </location>
</feature>
<name>A0A414Q0F4_FUSMR</name>
<keyword evidence="1" id="KW-1133">Transmembrane helix</keyword>
<proteinExistence type="predicted"/>
<sequence>MQTLKKRLKNRAFILIGTLILIVFILGNFLLGYRIIYKKGERLNSYFSTISIDSKVHNLQTLAYDELKRIDKEISSGNYQSGAEYIGFEENFNRVWLGNSKNSYSFNRYLLYRIRFNGKTCYKYGDGDNKNFKEIILVNLYSYPYTNNIVTIEMKKTLTNPKANNQVSLLAKVEIEYEKGNKNPLTPNSEKLKEFVVNFENSVVK</sequence>
<dbReference type="EMBL" id="QRHL01000002">
    <property type="protein sequence ID" value="RHF74281.1"/>
    <property type="molecule type" value="Genomic_DNA"/>
</dbReference>
<keyword evidence="1" id="KW-0472">Membrane</keyword>
<organism evidence="2 3">
    <name type="scientific">Fusobacterium mortiferum</name>
    <dbReference type="NCBI Taxonomy" id="850"/>
    <lineage>
        <taxon>Bacteria</taxon>
        <taxon>Fusobacteriati</taxon>
        <taxon>Fusobacteriota</taxon>
        <taxon>Fusobacteriia</taxon>
        <taxon>Fusobacteriales</taxon>
        <taxon>Fusobacteriaceae</taxon>
        <taxon>Fusobacterium</taxon>
    </lineage>
</organism>
<dbReference type="RefSeq" id="WP_118233984.1">
    <property type="nucleotide sequence ID" value="NZ_QRHL01000002.1"/>
</dbReference>
<evidence type="ECO:0000256" key="1">
    <source>
        <dbReference type="SAM" id="Phobius"/>
    </source>
</evidence>